<dbReference type="AlphaFoldDB" id="A0A2T9YWW5"/>
<dbReference type="Pfam" id="PF07491">
    <property type="entry name" value="PPI_Ypi1"/>
    <property type="match status" value="1"/>
</dbReference>
<feature type="compositionally biased region" description="Basic and acidic residues" evidence="3">
    <location>
        <begin position="146"/>
        <end position="158"/>
    </location>
</feature>
<evidence type="ECO:0000313" key="5">
    <source>
        <dbReference type="Proteomes" id="UP000245383"/>
    </source>
</evidence>
<name>A0A2T9YWW5_9FUNG</name>
<evidence type="ECO:0000256" key="1">
    <source>
        <dbReference type="ARBA" id="ARBA00005605"/>
    </source>
</evidence>
<evidence type="ECO:0000256" key="2">
    <source>
        <dbReference type="RuleBase" id="RU367162"/>
    </source>
</evidence>
<dbReference type="GO" id="GO:0008157">
    <property type="term" value="F:protein phosphatase 1 binding"/>
    <property type="evidence" value="ECO:0007669"/>
    <property type="project" value="TreeGrafter"/>
</dbReference>
<comment type="subcellular location">
    <subcellularLocation>
        <location evidence="2">Nucleus</location>
    </subcellularLocation>
</comment>
<dbReference type="OrthoDB" id="307488at2759"/>
<dbReference type="STRING" id="133385.A0A2T9YWW5"/>
<evidence type="ECO:0000313" key="4">
    <source>
        <dbReference type="EMBL" id="PVU96833.1"/>
    </source>
</evidence>
<comment type="function">
    <text evidence="2">Regulator of type 1 phosphatases which maintains protein phosphatase activity under strict control.</text>
</comment>
<organism evidence="4 5">
    <name type="scientific">Smittium simulii</name>
    <dbReference type="NCBI Taxonomy" id="133385"/>
    <lineage>
        <taxon>Eukaryota</taxon>
        <taxon>Fungi</taxon>
        <taxon>Fungi incertae sedis</taxon>
        <taxon>Zoopagomycota</taxon>
        <taxon>Kickxellomycotina</taxon>
        <taxon>Harpellomycetes</taxon>
        <taxon>Harpellales</taxon>
        <taxon>Legeriomycetaceae</taxon>
        <taxon>Smittium</taxon>
    </lineage>
</organism>
<sequence length="158" mass="17473">MAPTVLSSAQKYIMLNKRQTVRPFKTLVTPNHPPQTAQRTRGVNRAMVSTQTQFSSPNQPSSGSLTSTSQIPAAERSASEGVLLLRGESFTAAQSDKGKKKSAVRWTTDTVDNEHLGKKKSKICCVFKKVRSWSDSESDESDCSSCDDHDHPNEYERP</sequence>
<accession>A0A2T9YWW5</accession>
<feature type="region of interest" description="Disordered" evidence="3">
    <location>
        <begin position="132"/>
        <end position="158"/>
    </location>
</feature>
<dbReference type="EMBL" id="MBFR01000023">
    <property type="protein sequence ID" value="PVU96833.1"/>
    <property type="molecule type" value="Genomic_DNA"/>
</dbReference>
<keyword evidence="5" id="KW-1185">Reference proteome</keyword>
<dbReference type="PANTHER" id="PTHR20835">
    <property type="entry name" value="E3 UBIQUITIN-PROTEIN LIGASE PPP1R11-RELATED"/>
    <property type="match status" value="1"/>
</dbReference>
<evidence type="ECO:0000256" key="3">
    <source>
        <dbReference type="SAM" id="MobiDB-lite"/>
    </source>
</evidence>
<reference evidence="4 5" key="1">
    <citation type="journal article" date="2018" name="MBio">
        <title>Comparative Genomics Reveals the Core Gene Toolbox for the Fungus-Insect Symbiosis.</title>
        <authorList>
            <person name="Wang Y."/>
            <person name="Stata M."/>
            <person name="Wang W."/>
            <person name="Stajich J.E."/>
            <person name="White M.M."/>
            <person name="Moncalvo J.M."/>
        </authorList>
    </citation>
    <scope>NUCLEOTIDE SEQUENCE [LARGE SCALE GENOMIC DNA]</scope>
    <source>
        <strain evidence="4 5">SWE-8-4</strain>
    </source>
</reference>
<dbReference type="PANTHER" id="PTHR20835:SF0">
    <property type="entry name" value="E3 UBIQUITIN-PROTEIN LIGASE PPP1R11"/>
    <property type="match status" value="1"/>
</dbReference>
<gene>
    <name evidence="4" type="ORF">BB561_000919</name>
</gene>
<comment type="similarity">
    <text evidence="1 2">Belongs to the YPI1 family.</text>
</comment>
<dbReference type="InterPro" id="IPR011107">
    <property type="entry name" value="PPI_Ypi1"/>
</dbReference>
<keyword evidence="2" id="KW-0539">Nucleus</keyword>
<protein>
    <recommendedName>
        <fullName evidence="2">Type 1 phosphatases regulator</fullName>
    </recommendedName>
</protein>
<proteinExistence type="inferred from homology"/>
<dbReference type="Proteomes" id="UP000245383">
    <property type="component" value="Unassembled WGS sequence"/>
</dbReference>
<feature type="region of interest" description="Disordered" evidence="3">
    <location>
        <begin position="49"/>
        <end position="80"/>
    </location>
</feature>
<feature type="compositionally biased region" description="Polar residues" evidence="3">
    <location>
        <begin position="49"/>
        <end position="71"/>
    </location>
</feature>
<comment type="caution">
    <text evidence="4">The sequence shown here is derived from an EMBL/GenBank/DDBJ whole genome shotgun (WGS) entry which is preliminary data.</text>
</comment>
<dbReference type="GO" id="GO:0004865">
    <property type="term" value="F:protein serine/threonine phosphatase inhibitor activity"/>
    <property type="evidence" value="ECO:0007669"/>
    <property type="project" value="UniProtKB-UniRule"/>
</dbReference>
<dbReference type="GO" id="GO:0005634">
    <property type="term" value="C:nucleus"/>
    <property type="evidence" value="ECO:0007669"/>
    <property type="project" value="UniProtKB-SubCell"/>
</dbReference>